<feature type="transmembrane region" description="Helical" evidence="9">
    <location>
        <begin position="287"/>
        <end position="309"/>
    </location>
</feature>
<reference evidence="10 11" key="1">
    <citation type="submission" date="2019-11" db="EMBL/GenBank/DDBJ databases">
        <title>Acidiferrimicrobium australis gen. nov., sp. nov., an acidophilic and obligately heterotrophic, member of the Actinobacteria that catalyses dissimilatory oxido- reduction of iron isolated from metal-rich acidic water in Chile.</title>
        <authorList>
            <person name="Gonzalez D."/>
            <person name="Huber K."/>
            <person name="Hedrich S."/>
            <person name="Rojas-Villalobos C."/>
            <person name="Quatrini R."/>
            <person name="Dinamarca M.A."/>
            <person name="Schwarz A."/>
            <person name="Canales C."/>
            <person name="Nancucheo I."/>
        </authorList>
    </citation>
    <scope>NUCLEOTIDE SEQUENCE [LARGE SCALE GENOMIC DNA]</scope>
    <source>
        <strain evidence="10 11">USS-CCA1</strain>
    </source>
</reference>
<comment type="caution">
    <text evidence="10">The sequence shown here is derived from an EMBL/GenBank/DDBJ whole genome shotgun (WGS) entry which is preliminary data.</text>
</comment>
<evidence type="ECO:0000256" key="6">
    <source>
        <dbReference type="ARBA" id="ARBA00022989"/>
    </source>
</evidence>
<keyword evidence="11" id="KW-1185">Reference proteome</keyword>
<feature type="non-terminal residue" evidence="10">
    <location>
        <position position="369"/>
    </location>
</feature>
<dbReference type="Pfam" id="PF02653">
    <property type="entry name" value="BPD_transp_2"/>
    <property type="match status" value="1"/>
</dbReference>
<feature type="transmembrane region" description="Helical" evidence="9">
    <location>
        <begin position="264"/>
        <end position="280"/>
    </location>
</feature>
<feature type="compositionally biased region" description="Basic residues" evidence="8">
    <location>
        <begin position="14"/>
        <end position="23"/>
    </location>
</feature>
<feature type="transmembrane region" description="Helical" evidence="9">
    <location>
        <begin position="315"/>
        <end position="335"/>
    </location>
</feature>
<keyword evidence="7 9" id="KW-0472">Membrane</keyword>
<feature type="transmembrane region" description="Helical" evidence="9">
    <location>
        <begin position="234"/>
        <end position="258"/>
    </location>
</feature>
<evidence type="ECO:0000256" key="5">
    <source>
        <dbReference type="ARBA" id="ARBA00022692"/>
    </source>
</evidence>
<evidence type="ECO:0000256" key="7">
    <source>
        <dbReference type="ARBA" id="ARBA00023136"/>
    </source>
</evidence>
<evidence type="ECO:0000256" key="3">
    <source>
        <dbReference type="ARBA" id="ARBA00022475"/>
    </source>
</evidence>
<gene>
    <name evidence="10" type="ORF">GHK86_02145</name>
</gene>
<sequence length="369" mass="38343">MTTSEVRVEAAGPARRRRSGGGAARRLHSLRPSNISLVYMYAAGFILFTAWVPHLWLSGTTQKTILNISFAVPAMLAVGLMVPLLAGVFDLSISGTMDLSSVVLASLMIYSHFPAWVAILVVLGISVVVGAVNGFLVAVVGIDSFITTLASSAILEALAVSFSGNIQVTGFKAAFANFGSGNLVGGIQYQVLYVAVIAVVVWYVVEHTAAGRYLQATGENEDAARLSGVPTKRYIFTSLIVSAVIAAFAGCVETAVIGGGESNVGDPYLLTAFAAAFLGATQFKQRFNVLGTVAGVWVLASGVEGVTVALKSYAWLNQLFFGSALIVAVGIGRVIELNNGRIAVRRRRASADDGEAVASLVGAGPAPPG</sequence>
<evidence type="ECO:0008006" key="12">
    <source>
        <dbReference type="Google" id="ProtNLM"/>
    </source>
</evidence>
<keyword evidence="4" id="KW-0997">Cell inner membrane</keyword>
<dbReference type="PANTHER" id="PTHR32196">
    <property type="entry name" value="ABC TRANSPORTER PERMEASE PROTEIN YPHD-RELATED-RELATED"/>
    <property type="match status" value="1"/>
</dbReference>
<evidence type="ECO:0000256" key="2">
    <source>
        <dbReference type="ARBA" id="ARBA00022448"/>
    </source>
</evidence>
<keyword evidence="5 9" id="KW-0812">Transmembrane</keyword>
<keyword evidence="6 9" id="KW-1133">Transmembrane helix</keyword>
<evidence type="ECO:0000256" key="4">
    <source>
        <dbReference type="ARBA" id="ARBA00022519"/>
    </source>
</evidence>
<dbReference type="Proteomes" id="UP000437736">
    <property type="component" value="Unassembled WGS sequence"/>
</dbReference>
<feature type="transmembrane region" description="Helical" evidence="9">
    <location>
        <begin position="38"/>
        <end position="58"/>
    </location>
</feature>
<evidence type="ECO:0000256" key="1">
    <source>
        <dbReference type="ARBA" id="ARBA00004651"/>
    </source>
</evidence>
<protein>
    <recommendedName>
        <fullName evidence="12">ABC transporter permease</fullName>
    </recommendedName>
</protein>
<keyword evidence="2" id="KW-0813">Transport</keyword>
<comment type="subcellular location">
    <subcellularLocation>
        <location evidence="1">Cell membrane</location>
        <topology evidence="1">Multi-pass membrane protein</topology>
    </subcellularLocation>
</comment>
<feature type="transmembrane region" description="Helical" evidence="9">
    <location>
        <begin position="187"/>
        <end position="205"/>
    </location>
</feature>
<feature type="transmembrane region" description="Helical" evidence="9">
    <location>
        <begin position="113"/>
        <end position="142"/>
    </location>
</feature>
<evidence type="ECO:0000313" key="10">
    <source>
        <dbReference type="EMBL" id="MST31531.1"/>
    </source>
</evidence>
<feature type="region of interest" description="Disordered" evidence="8">
    <location>
        <begin position="1"/>
        <end position="23"/>
    </location>
</feature>
<dbReference type="EMBL" id="WJHE01000089">
    <property type="protein sequence ID" value="MST31531.1"/>
    <property type="molecule type" value="Genomic_DNA"/>
</dbReference>
<organism evidence="10 11">
    <name type="scientific">Acidiferrimicrobium australe</name>
    <dbReference type="NCBI Taxonomy" id="2664430"/>
    <lineage>
        <taxon>Bacteria</taxon>
        <taxon>Bacillati</taxon>
        <taxon>Actinomycetota</taxon>
        <taxon>Acidimicrobiia</taxon>
        <taxon>Acidimicrobiales</taxon>
        <taxon>Acidimicrobiaceae</taxon>
        <taxon>Acidiferrimicrobium</taxon>
    </lineage>
</organism>
<evidence type="ECO:0000256" key="8">
    <source>
        <dbReference type="SAM" id="MobiDB-lite"/>
    </source>
</evidence>
<accession>A0ABW9QPF9</accession>
<feature type="transmembrane region" description="Helical" evidence="9">
    <location>
        <begin position="70"/>
        <end position="93"/>
    </location>
</feature>
<dbReference type="CDD" id="cd06579">
    <property type="entry name" value="TM_PBP1_transp_AraH_like"/>
    <property type="match status" value="1"/>
</dbReference>
<keyword evidence="3" id="KW-1003">Cell membrane</keyword>
<dbReference type="PANTHER" id="PTHR32196:SF21">
    <property type="entry name" value="ABC TRANSPORTER PERMEASE PROTEIN YPHD-RELATED"/>
    <property type="match status" value="1"/>
</dbReference>
<evidence type="ECO:0000313" key="11">
    <source>
        <dbReference type="Proteomes" id="UP000437736"/>
    </source>
</evidence>
<proteinExistence type="predicted"/>
<name>A0ABW9QPF9_9ACTN</name>
<feature type="transmembrane region" description="Helical" evidence="9">
    <location>
        <begin position="154"/>
        <end position="175"/>
    </location>
</feature>
<evidence type="ECO:0000256" key="9">
    <source>
        <dbReference type="SAM" id="Phobius"/>
    </source>
</evidence>
<dbReference type="InterPro" id="IPR001851">
    <property type="entry name" value="ABC_transp_permease"/>
</dbReference>